<sequence>MASKTQMSLFSLVFLLAISGEVLAGRQILKDSKNVDVKQPDFLNSDGSFLIPGIGRVLIPPTASIPYIPPATSIPSYDPHTGIGSSIPGGDDTFLPIPEGGVPTVNHP</sequence>
<evidence type="ECO:0000313" key="3">
    <source>
        <dbReference type="EMBL" id="CAK7349879.1"/>
    </source>
</evidence>
<organism evidence="3 4">
    <name type="scientific">Dovyalis caffra</name>
    <dbReference type="NCBI Taxonomy" id="77055"/>
    <lineage>
        <taxon>Eukaryota</taxon>
        <taxon>Viridiplantae</taxon>
        <taxon>Streptophyta</taxon>
        <taxon>Embryophyta</taxon>
        <taxon>Tracheophyta</taxon>
        <taxon>Spermatophyta</taxon>
        <taxon>Magnoliopsida</taxon>
        <taxon>eudicotyledons</taxon>
        <taxon>Gunneridae</taxon>
        <taxon>Pentapetalae</taxon>
        <taxon>rosids</taxon>
        <taxon>fabids</taxon>
        <taxon>Malpighiales</taxon>
        <taxon>Salicaceae</taxon>
        <taxon>Flacourtieae</taxon>
        <taxon>Dovyalis</taxon>
    </lineage>
</organism>
<dbReference type="AlphaFoldDB" id="A0AAV1SJ22"/>
<dbReference type="Proteomes" id="UP001314170">
    <property type="component" value="Unassembled WGS sequence"/>
</dbReference>
<feature type="signal peptide" evidence="2">
    <location>
        <begin position="1"/>
        <end position="24"/>
    </location>
</feature>
<keyword evidence="2" id="KW-0732">Signal</keyword>
<proteinExistence type="predicted"/>
<dbReference type="PANTHER" id="PTHR36733:SF1">
    <property type="entry name" value="CELL WALL PROTEIN-RELATED"/>
    <property type="match status" value="1"/>
</dbReference>
<gene>
    <name evidence="3" type="ORF">DCAF_LOCUS22602</name>
</gene>
<dbReference type="EMBL" id="CAWUPB010001178">
    <property type="protein sequence ID" value="CAK7349879.1"/>
    <property type="molecule type" value="Genomic_DNA"/>
</dbReference>
<reference evidence="3 4" key="1">
    <citation type="submission" date="2024-01" db="EMBL/GenBank/DDBJ databases">
        <authorList>
            <person name="Waweru B."/>
        </authorList>
    </citation>
    <scope>NUCLEOTIDE SEQUENCE [LARGE SCALE GENOMIC DNA]</scope>
</reference>
<evidence type="ECO:0000256" key="1">
    <source>
        <dbReference type="SAM" id="MobiDB-lite"/>
    </source>
</evidence>
<keyword evidence="4" id="KW-1185">Reference proteome</keyword>
<evidence type="ECO:0008006" key="5">
    <source>
        <dbReference type="Google" id="ProtNLM"/>
    </source>
</evidence>
<evidence type="ECO:0000256" key="2">
    <source>
        <dbReference type="SAM" id="SignalP"/>
    </source>
</evidence>
<protein>
    <recommendedName>
        <fullName evidence="5">Cell wall protein</fullName>
    </recommendedName>
</protein>
<feature type="chain" id="PRO_5043796790" description="Cell wall protein" evidence="2">
    <location>
        <begin position="25"/>
        <end position="108"/>
    </location>
</feature>
<feature type="region of interest" description="Disordered" evidence="1">
    <location>
        <begin position="88"/>
        <end position="108"/>
    </location>
</feature>
<evidence type="ECO:0000313" key="4">
    <source>
        <dbReference type="Proteomes" id="UP001314170"/>
    </source>
</evidence>
<dbReference type="InterPro" id="IPR034565">
    <property type="entry name" value="Put_cell_wall"/>
</dbReference>
<dbReference type="PANTHER" id="PTHR36733">
    <property type="entry name" value="CELL WALL PROTEIN-RELATED"/>
    <property type="match status" value="1"/>
</dbReference>
<comment type="caution">
    <text evidence="3">The sequence shown here is derived from an EMBL/GenBank/DDBJ whole genome shotgun (WGS) entry which is preliminary data.</text>
</comment>
<name>A0AAV1SJ22_9ROSI</name>
<accession>A0AAV1SJ22</accession>